<dbReference type="PhylomeDB" id="A0A091WLL1"/>
<accession>A0A091WLL1</accession>
<evidence type="ECO:0000313" key="2">
    <source>
        <dbReference type="Proteomes" id="UP000053605"/>
    </source>
</evidence>
<evidence type="ECO:0000313" key="1">
    <source>
        <dbReference type="EMBL" id="KFR02416.1"/>
    </source>
</evidence>
<dbReference type="EMBL" id="KK733997">
    <property type="protein sequence ID" value="KFR02416.1"/>
    <property type="molecule type" value="Genomic_DNA"/>
</dbReference>
<keyword evidence="2" id="KW-1185">Reference proteome</keyword>
<protein>
    <recommendedName>
        <fullName evidence="3">Nidogen G2 beta-barrel domain-containing protein</fullName>
    </recommendedName>
</protein>
<feature type="non-terminal residue" evidence="1">
    <location>
        <position position="55"/>
    </location>
</feature>
<dbReference type="Proteomes" id="UP000053605">
    <property type="component" value="Unassembled WGS sequence"/>
</dbReference>
<dbReference type="AlphaFoldDB" id="A0A091WLL1"/>
<evidence type="ECO:0008006" key="3">
    <source>
        <dbReference type="Google" id="ProtNLM"/>
    </source>
</evidence>
<proteinExistence type="predicted"/>
<reference evidence="1 2" key="1">
    <citation type="submission" date="2014-04" db="EMBL/GenBank/DDBJ databases">
        <title>Genome evolution of avian class.</title>
        <authorList>
            <person name="Zhang G."/>
            <person name="Li C."/>
        </authorList>
    </citation>
    <scope>NUCLEOTIDE SEQUENCE [LARGE SCALE GENOMIC DNA]</scope>
    <source>
        <strain evidence="1">BGI_N306</strain>
    </source>
</reference>
<feature type="non-terminal residue" evidence="1">
    <location>
        <position position="1"/>
    </location>
</feature>
<gene>
    <name evidence="1" type="ORF">N306_06927</name>
</gene>
<sequence length="55" mass="6368">NGCKLKEGRFRLDIRKEFFTMRVVRHWPRLPREAVTAPSLAVFKARLDGALSNLV</sequence>
<name>A0A091WLL1_OPIHO</name>
<organism evidence="1 2">
    <name type="scientific">Opisthocomus hoazin</name>
    <name type="common">Hoatzin</name>
    <name type="synonym">Phasianus hoazin</name>
    <dbReference type="NCBI Taxonomy" id="30419"/>
    <lineage>
        <taxon>Eukaryota</taxon>
        <taxon>Metazoa</taxon>
        <taxon>Chordata</taxon>
        <taxon>Craniata</taxon>
        <taxon>Vertebrata</taxon>
        <taxon>Euteleostomi</taxon>
        <taxon>Archelosauria</taxon>
        <taxon>Archosauria</taxon>
        <taxon>Dinosauria</taxon>
        <taxon>Saurischia</taxon>
        <taxon>Theropoda</taxon>
        <taxon>Coelurosauria</taxon>
        <taxon>Aves</taxon>
        <taxon>Neognathae</taxon>
        <taxon>Neoaves</taxon>
        <taxon>Opisthocomiformes</taxon>
        <taxon>Opisthocomidae</taxon>
        <taxon>Opisthocomus</taxon>
    </lineage>
</organism>